<keyword evidence="1" id="KW-1133">Transmembrane helix</keyword>
<dbReference type="EMBL" id="JAAKZI010000009">
    <property type="protein sequence ID" value="NGN83219.1"/>
    <property type="molecule type" value="Genomic_DNA"/>
</dbReference>
<protein>
    <submittedName>
        <fullName evidence="2">Uncharacterized protein</fullName>
    </submittedName>
</protein>
<dbReference type="RefSeq" id="WP_165181329.1">
    <property type="nucleotide sequence ID" value="NZ_JAAKZI010000009.1"/>
</dbReference>
<evidence type="ECO:0000313" key="2">
    <source>
        <dbReference type="EMBL" id="NGN83219.1"/>
    </source>
</evidence>
<evidence type="ECO:0000256" key="1">
    <source>
        <dbReference type="SAM" id="Phobius"/>
    </source>
</evidence>
<sequence length="106" mass="11428">MTWKRVFIAAGFVLALVAVAVYGYFDPAGLRRTTTAIIVVFALAVVFGVALRLVKAKRGRKIRSALSPLAGAAEVYQSLLLGRDTNSQSIEKAIAHDDTDRYSSGQ</sequence>
<organism evidence="2 3">
    <name type="scientific">Arthrobacter silviterrae</name>
    <dbReference type="NCBI Taxonomy" id="2026658"/>
    <lineage>
        <taxon>Bacteria</taxon>
        <taxon>Bacillati</taxon>
        <taxon>Actinomycetota</taxon>
        <taxon>Actinomycetes</taxon>
        <taxon>Micrococcales</taxon>
        <taxon>Micrococcaceae</taxon>
        <taxon>Arthrobacter</taxon>
    </lineage>
</organism>
<gene>
    <name evidence="2" type="ORF">G6N77_07045</name>
</gene>
<accession>A0ABX0D8I5</accession>
<name>A0ABX0D8I5_9MICC</name>
<keyword evidence="1" id="KW-0472">Membrane</keyword>
<reference evidence="2 3" key="1">
    <citation type="submission" date="2020-02" db="EMBL/GenBank/DDBJ databases">
        <title>Genome sequence of the type strain DSM 27180 of Arthrobacter silviterrae.</title>
        <authorList>
            <person name="Gao J."/>
            <person name="Sun J."/>
        </authorList>
    </citation>
    <scope>NUCLEOTIDE SEQUENCE [LARGE SCALE GENOMIC DNA]</scope>
    <source>
        <strain evidence="2 3">DSM 27180</strain>
    </source>
</reference>
<dbReference type="Proteomes" id="UP000479226">
    <property type="component" value="Unassembled WGS sequence"/>
</dbReference>
<keyword evidence="1" id="KW-0812">Transmembrane</keyword>
<comment type="caution">
    <text evidence="2">The sequence shown here is derived from an EMBL/GenBank/DDBJ whole genome shotgun (WGS) entry which is preliminary data.</text>
</comment>
<feature type="transmembrane region" description="Helical" evidence="1">
    <location>
        <begin position="36"/>
        <end position="54"/>
    </location>
</feature>
<keyword evidence="3" id="KW-1185">Reference proteome</keyword>
<proteinExistence type="predicted"/>
<evidence type="ECO:0000313" key="3">
    <source>
        <dbReference type="Proteomes" id="UP000479226"/>
    </source>
</evidence>